<dbReference type="InterPro" id="IPR037138">
    <property type="entry name" value="His_deacetylse_dom_sf"/>
</dbReference>
<dbReference type="GO" id="GO:0016787">
    <property type="term" value="F:hydrolase activity"/>
    <property type="evidence" value="ECO:0007669"/>
    <property type="project" value="UniProtKB-KW"/>
</dbReference>
<dbReference type="InterPro" id="IPR023801">
    <property type="entry name" value="His_deacetylse_dom"/>
</dbReference>
<sequence length="310" mass="34173">MPDMPVPLIYHHIYSDLPLPEGHRYPINKYRLLYQAIDSQYLQTELPPFELFEPIAINATQLTQVHCPDYIDALLQGTLPAAKMRRIGFPWSQALIERTLTSAGGTCLAVEKALDHGVAIHLSGGYHHAHYDYGSGFCLVNDLALAAQHALTSGVEKVLIIDSDVHQGDGTATLMADNPQVVTLSFHCEKNFPARKPASDLDVPLVKGLGDQAFLATFKEVVDLALRLHNPDLVIYDAGVDIHIDDELGYLNVTTEGIAKRDEWILARCLEAHIPIACVIGGGYRSQHSDLIPVHMNLINAANKLWGHKV</sequence>
<dbReference type="SUPFAM" id="SSF52768">
    <property type="entry name" value="Arginase/deacetylase"/>
    <property type="match status" value="1"/>
</dbReference>
<gene>
    <name evidence="4" type="ORF">MD535_12075</name>
</gene>
<dbReference type="CDD" id="cd09993">
    <property type="entry name" value="HDAC_classIV"/>
    <property type="match status" value="1"/>
</dbReference>
<dbReference type="GO" id="GO:0040029">
    <property type="term" value="P:epigenetic regulation of gene expression"/>
    <property type="evidence" value="ECO:0007669"/>
    <property type="project" value="TreeGrafter"/>
</dbReference>
<evidence type="ECO:0000256" key="2">
    <source>
        <dbReference type="ARBA" id="ARBA00022801"/>
    </source>
</evidence>
<comment type="caution">
    <text evidence="4">The sequence shown here is derived from an EMBL/GenBank/DDBJ whole genome shotgun (WGS) entry which is preliminary data.</text>
</comment>
<evidence type="ECO:0000259" key="3">
    <source>
        <dbReference type="Pfam" id="PF00850"/>
    </source>
</evidence>
<evidence type="ECO:0000256" key="1">
    <source>
        <dbReference type="ARBA" id="ARBA00005947"/>
    </source>
</evidence>
<feature type="domain" description="Histone deacetylase" evidence="3">
    <location>
        <begin position="29"/>
        <end position="288"/>
    </location>
</feature>
<proteinExistence type="inferred from homology"/>
<name>A0A9X3HWZ7_9VIBR</name>
<dbReference type="RefSeq" id="WP_265675272.1">
    <property type="nucleotide sequence ID" value="NZ_JAKRRY010000014.1"/>
</dbReference>
<dbReference type="InterPro" id="IPR023696">
    <property type="entry name" value="Ureohydrolase_dom_sf"/>
</dbReference>
<dbReference type="GO" id="GO:0004407">
    <property type="term" value="F:histone deacetylase activity"/>
    <property type="evidence" value="ECO:0007669"/>
    <property type="project" value="InterPro"/>
</dbReference>
<organism evidence="4 5">
    <name type="scientific">Vibrio qingdaonensis</name>
    <dbReference type="NCBI Taxonomy" id="2829491"/>
    <lineage>
        <taxon>Bacteria</taxon>
        <taxon>Pseudomonadati</taxon>
        <taxon>Pseudomonadota</taxon>
        <taxon>Gammaproteobacteria</taxon>
        <taxon>Vibrionales</taxon>
        <taxon>Vibrionaceae</taxon>
        <taxon>Vibrio</taxon>
    </lineage>
</organism>
<dbReference type="Pfam" id="PF00850">
    <property type="entry name" value="Hist_deacetyl"/>
    <property type="match status" value="1"/>
</dbReference>
<dbReference type="Gene3D" id="3.40.800.20">
    <property type="entry name" value="Histone deacetylase domain"/>
    <property type="match status" value="1"/>
</dbReference>
<dbReference type="InterPro" id="IPR000286">
    <property type="entry name" value="HDACs"/>
</dbReference>
<dbReference type="InterPro" id="IPR044150">
    <property type="entry name" value="HDAC_classIV"/>
</dbReference>
<comment type="similarity">
    <text evidence="1">Belongs to the histone deacetylase family.</text>
</comment>
<accession>A0A9X3HWZ7</accession>
<dbReference type="EMBL" id="JAKRRY010000014">
    <property type="protein sequence ID" value="MCW8346733.1"/>
    <property type="molecule type" value="Genomic_DNA"/>
</dbReference>
<keyword evidence="5" id="KW-1185">Reference proteome</keyword>
<dbReference type="PRINTS" id="PR01270">
    <property type="entry name" value="HDASUPER"/>
</dbReference>
<evidence type="ECO:0000313" key="4">
    <source>
        <dbReference type="EMBL" id="MCW8346733.1"/>
    </source>
</evidence>
<keyword evidence="2" id="KW-0378">Hydrolase</keyword>
<dbReference type="Proteomes" id="UP001155587">
    <property type="component" value="Unassembled WGS sequence"/>
</dbReference>
<dbReference type="AlphaFoldDB" id="A0A9X3HWZ7"/>
<dbReference type="PANTHER" id="PTHR10625">
    <property type="entry name" value="HISTONE DEACETYLASE HDAC1-RELATED"/>
    <property type="match status" value="1"/>
</dbReference>
<evidence type="ECO:0000313" key="5">
    <source>
        <dbReference type="Proteomes" id="UP001155587"/>
    </source>
</evidence>
<dbReference type="PANTHER" id="PTHR10625:SF19">
    <property type="entry name" value="HISTONE DEACETYLASE 12"/>
    <property type="match status" value="1"/>
</dbReference>
<protein>
    <submittedName>
        <fullName evidence="4">Histone deacetylase</fullName>
    </submittedName>
</protein>
<reference evidence="4" key="1">
    <citation type="submission" date="2022-02" db="EMBL/GenBank/DDBJ databases">
        <title>Vibrio sp. nov, a new bacterium isolated from seawater.</title>
        <authorList>
            <person name="Yuan Y."/>
        </authorList>
    </citation>
    <scope>NUCLEOTIDE SEQUENCE</scope>
    <source>
        <strain evidence="4">ZSDZ65</strain>
    </source>
</reference>